<protein>
    <submittedName>
        <fullName evidence="1">Uncharacterized protein</fullName>
    </submittedName>
</protein>
<name>A0A6S7AYM7_9BURK</name>
<gene>
    <name evidence="1" type="ORF">LMG3441_03019</name>
</gene>
<accession>A0A6S7AYM7</accession>
<keyword evidence="2" id="KW-1185">Reference proteome</keyword>
<dbReference type="AlphaFoldDB" id="A0A6S7AYM7"/>
<evidence type="ECO:0000313" key="2">
    <source>
        <dbReference type="Proteomes" id="UP000494269"/>
    </source>
</evidence>
<organism evidence="1 2">
    <name type="scientific">Achromobacter kerstersii</name>
    <dbReference type="NCBI Taxonomy" id="1353890"/>
    <lineage>
        <taxon>Bacteria</taxon>
        <taxon>Pseudomonadati</taxon>
        <taxon>Pseudomonadota</taxon>
        <taxon>Betaproteobacteria</taxon>
        <taxon>Burkholderiales</taxon>
        <taxon>Alcaligenaceae</taxon>
        <taxon>Achromobacter</taxon>
    </lineage>
</organism>
<proteinExistence type="predicted"/>
<evidence type="ECO:0000313" key="1">
    <source>
        <dbReference type="EMBL" id="CAB3709243.1"/>
    </source>
</evidence>
<dbReference type="Proteomes" id="UP000494269">
    <property type="component" value="Unassembled WGS sequence"/>
</dbReference>
<dbReference type="EMBL" id="CADIJQ010000004">
    <property type="protein sequence ID" value="CAB3709243.1"/>
    <property type="molecule type" value="Genomic_DNA"/>
</dbReference>
<reference evidence="1 2" key="1">
    <citation type="submission" date="2020-04" db="EMBL/GenBank/DDBJ databases">
        <authorList>
            <person name="De Canck E."/>
        </authorList>
    </citation>
    <scope>NUCLEOTIDE SEQUENCE [LARGE SCALE GENOMIC DNA]</scope>
    <source>
        <strain evidence="1 2">LMG 3441</strain>
    </source>
</reference>
<sequence length="41" mass="4864">MRHLLRIPFVKHDLRRRHRVALARKPGIARGGMRGFFNGLR</sequence>